<dbReference type="Pfam" id="PF07714">
    <property type="entry name" value="PK_Tyr_Ser-Thr"/>
    <property type="match status" value="1"/>
</dbReference>
<evidence type="ECO:0000259" key="19">
    <source>
        <dbReference type="PROSITE" id="PS50011"/>
    </source>
</evidence>
<evidence type="ECO:0000256" key="16">
    <source>
        <dbReference type="PIRNR" id="PIRNR000641"/>
    </source>
</evidence>
<organism evidence="22 23">
    <name type="scientific">Escallonia rubra</name>
    <dbReference type="NCBI Taxonomy" id="112253"/>
    <lineage>
        <taxon>Eukaryota</taxon>
        <taxon>Viridiplantae</taxon>
        <taxon>Streptophyta</taxon>
        <taxon>Embryophyta</taxon>
        <taxon>Tracheophyta</taxon>
        <taxon>Spermatophyta</taxon>
        <taxon>Magnoliopsida</taxon>
        <taxon>eudicotyledons</taxon>
        <taxon>Gunneridae</taxon>
        <taxon>Pentapetalae</taxon>
        <taxon>asterids</taxon>
        <taxon>campanulids</taxon>
        <taxon>Escalloniales</taxon>
        <taxon>Escalloniaceae</taxon>
        <taxon>Escallonia</taxon>
    </lineage>
</organism>
<evidence type="ECO:0000256" key="12">
    <source>
        <dbReference type="ARBA" id="ARBA00023157"/>
    </source>
</evidence>
<dbReference type="SMART" id="SM00220">
    <property type="entry name" value="S_TKc"/>
    <property type="match status" value="1"/>
</dbReference>
<dbReference type="Gene3D" id="2.90.10.10">
    <property type="entry name" value="Bulb-type lectin domain"/>
    <property type="match status" value="1"/>
</dbReference>
<dbReference type="PROSITE" id="PS50927">
    <property type="entry name" value="BULB_LECTIN"/>
    <property type="match status" value="1"/>
</dbReference>
<dbReference type="FunFam" id="1.10.510.10:FF:000467">
    <property type="entry name" value="Liguleless narrow1"/>
    <property type="match status" value="1"/>
</dbReference>
<evidence type="ECO:0000256" key="9">
    <source>
        <dbReference type="ARBA" id="ARBA00022840"/>
    </source>
</evidence>
<dbReference type="CDD" id="cd00028">
    <property type="entry name" value="B_lectin"/>
    <property type="match status" value="1"/>
</dbReference>
<keyword evidence="3 16" id="KW-0723">Serine/threonine-protein kinase</keyword>
<evidence type="ECO:0000256" key="4">
    <source>
        <dbReference type="ARBA" id="ARBA00022679"/>
    </source>
</evidence>
<dbReference type="PROSITE" id="PS50011">
    <property type="entry name" value="PROTEIN_KINASE_DOM"/>
    <property type="match status" value="1"/>
</dbReference>
<accession>A0AA88UIC2</accession>
<dbReference type="Proteomes" id="UP001187471">
    <property type="component" value="Unassembled WGS sequence"/>
</dbReference>
<evidence type="ECO:0000259" key="20">
    <source>
        <dbReference type="PROSITE" id="PS50927"/>
    </source>
</evidence>
<evidence type="ECO:0000313" key="23">
    <source>
        <dbReference type="Proteomes" id="UP001187471"/>
    </source>
</evidence>
<dbReference type="Pfam" id="PF08276">
    <property type="entry name" value="PAN_2"/>
    <property type="match status" value="1"/>
</dbReference>
<evidence type="ECO:0000256" key="1">
    <source>
        <dbReference type="ARBA" id="ARBA00004251"/>
    </source>
</evidence>
<feature type="domain" description="Protein kinase" evidence="19">
    <location>
        <begin position="516"/>
        <end position="802"/>
    </location>
</feature>
<keyword evidence="23" id="KW-1185">Reference proteome</keyword>
<feature type="transmembrane region" description="Helical" evidence="17">
    <location>
        <begin position="438"/>
        <end position="459"/>
    </location>
</feature>
<evidence type="ECO:0000256" key="15">
    <source>
        <dbReference type="ARBA" id="ARBA00048679"/>
    </source>
</evidence>
<keyword evidence="8 16" id="KW-0418">Kinase</keyword>
<evidence type="ECO:0000256" key="3">
    <source>
        <dbReference type="ARBA" id="ARBA00022527"/>
    </source>
</evidence>
<keyword evidence="5 17" id="KW-0812">Transmembrane</keyword>
<dbReference type="CDD" id="cd00054">
    <property type="entry name" value="EGF_CA"/>
    <property type="match status" value="1"/>
</dbReference>
<evidence type="ECO:0000256" key="14">
    <source>
        <dbReference type="ARBA" id="ARBA00047899"/>
    </source>
</evidence>
<sequence>MSLLQFLLMILHSIFLEFCTCTDTILPSHPIKDSETIVSNNTNFKLGFFSPEGSKNRYVGILYNVTVQTSIWVANRDKPLNDSSGTVTIMEDGNLVVLDGQQEIVWSSNLTNSLVNSSAQLLDTWNLILKDNSNGRAIWQSFQHPSDSCLQGMRLDPVSNEDDKNLITSWNSPSDASTGSFSFGVDPLNIPQVFVWNDSNPYWRSGPWNGQIFIGIPNMDSLRNNGFHVVPEDNGSLYMTVSFANQSIPTYFVLNSKGCLMQKCWYDGYEDWRVNWTNLENECDVYAKCGAFGICNLLDSPICTCLEGFEPKNITEWSKGNWTSGCERKTQLQCERNNSLVKEGKEDGFLKLTSVKVPDFAERSYVEEANCESRCLSNCSCTAYSYYEGIGCMQWGASLIDIQKFSGSSGADLYVRVAYSDFGIAFHLSNLKKKNMDLVIALTVTIGSITVAIFTYWMAKREGCKKASALLQSLSRGKSSPVYSYQSSPQEKLHQVYIEELPVFEFEKLAKATENFHSMNKLGQGGFGPVYKGKLPDGPDIAVKRLSRSSGQGMAEFMNEVVVISKLQHRNLVRLLGCCVEGEETMLIYEYMPNKSLDALLFDPRNQDFVDWSKRMSIIEGIGRGLLYLHRDSRLRIIHRDLKASNILLDEELNPKISDFGIARIFEGNQDQGNTVRVVGTYGYMAPEYAMEGRFSEKSDVFSFGVLLLEIVSGRRNTSFYQDEHSLSLLWFAWQLWNEEKLLKLVDPKISKSCFQTEILRYIHVGLLCVQEVANDRPAISVVLSMLSNEIKDLPAPTQPAFTGRQASLDTEFPQQSRTRWSVNNVTITALEGR</sequence>
<dbReference type="InterPro" id="IPR021820">
    <property type="entry name" value="S-locus_recpt_kinase_C"/>
</dbReference>
<dbReference type="GO" id="GO:0005524">
    <property type="term" value="F:ATP binding"/>
    <property type="evidence" value="ECO:0007669"/>
    <property type="project" value="UniProtKB-KW"/>
</dbReference>
<evidence type="ECO:0000313" key="22">
    <source>
        <dbReference type="EMBL" id="KAK2985950.1"/>
    </source>
</evidence>
<keyword evidence="12" id="KW-1015">Disulfide bond</keyword>
<comment type="similarity">
    <text evidence="16">Belongs to the protein kinase superfamily. Ser/Thr protein kinase family.</text>
</comment>
<dbReference type="InterPro" id="IPR000858">
    <property type="entry name" value="S_locus_glycoprot_dom"/>
</dbReference>
<dbReference type="PIRSF" id="PIRSF000641">
    <property type="entry name" value="SRK"/>
    <property type="match status" value="1"/>
</dbReference>
<name>A0AA88UIC2_9ASTE</name>
<dbReference type="PANTHER" id="PTHR27002:SF1082">
    <property type="entry name" value="OS06G0693000 PROTEIN"/>
    <property type="match status" value="1"/>
</dbReference>
<dbReference type="SUPFAM" id="SSF51110">
    <property type="entry name" value="alpha-D-mannose-specific plant lectins"/>
    <property type="match status" value="1"/>
</dbReference>
<keyword evidence="9 16" id="KW-0067">ATP-binding</keyword>
<dbReference type="InterPro" id="IPR000719">
    <property type="entry name" value="Prot_kinase_dom"/>
</dbReference>
<dbReference type="GO" id="GO:0048544">
    <property type="term" value="P:recognition of pollen"/>
    <property type="evidence" value="ECO:0007669"/>
    <property type="project" value="InterPro"/>
</dbReference>
<keyword evidence="10 17" id="KW-1133">Transmembrane helix</keyword>
<comment type="subcellular location">
    <subcellularLocation>
        <location evidence="1">Cell membrane</location>
        <topology evidence="1">Single-pass type I membrane protein</topology>
    </subcellularLocation>
</comment>
<protein>
    <recommendedName>
        <fullName evidence="16">Receptor-like serine/threonine-protein kinase</fullName>
        <ecNumber evidence="16">2.7.11.1</ecNumber>
    </recommendedName>
</protein>
<dbReference type="InterPro" id="IPR024171">
    <property type="entry name" value="SRK-like_kinase"/>
</dbReference>
<dbReference type="EC" id="2.7.11.1" evidence="16"/>
<dbReference type="PROSITE" id="PS00108">
    <property type="entry name" value="PROTEIN_KINASE_ST"/>
    <property type="match status" value="1"/>
</dbReference>
<dbReference type="CDD" id="cd14066">
    <property type="entry name" value="STKc_IRAK"/>
    <property type="match status" value="1"/>
</dbReference>
<dbReference type="GO" id="GO:0004674">
    <property type="term" value="F:protein serine/threonine kinase activity"/>
    <property type="evidence" value="ECO:0007669"/>
    <property type="project" value="UniProtKB-KW"/>
</dbReference>
<dbReference type="InterPro" id="IPR001245">
    <property type="entry name" value="Ser-Thr/Tyr_kinase_cat_dom"/>
</dbReference>
<dbReference type="PANTHER" id="PTHR27002">
    <property type="entry name" value="RECEPTOR-LIKE SERINE/THREONINE-PROTEIN KINASE SD1-8"/>
    <property type="match status" value="1"/>
</dbReference>
<keyword evidence="11 17" id="KW-0472">Membrane</keyword>
<feature type="signal peptide" evidence="18">
    <location>
        <begin position="1"/>
        <end position="21"/>
    </location>
</feature>
<keyword evidence="13" id="KW-0325">Glycoprotein</keyword>
<dbReference type="InterPro" id="IPR011009">
    <property type="entry name" value="Kinase-like_dom_sf"/>
</dbReference>
<dbReference type="SMART" id="SM00473">
    <property type="entry name" value="PAN_AP"/>
    <property type="match status" value="1"/>
</dbReference>
<dbReference type="FunFam" id="2.90.10.10:FF:000001">
    <property type="entry name" value="G-type lectin S-receptor-like serine/threonine-protein kinase"/>
    <property type="match status" value="1"/>
</dbReference>
<dbReference type="Pfam" id="PF00954">
    <property type="entry name" value="S_locus_glycop"/>
    <property type="match status" value="1"/>
</dbReference>
<dbReference type="Gene3D" id="3.30.200.20">
    <property type="entry name" value="Phosphorylase Kinase, domain 1"/>
    <property type="match status" value="1"/>
</dbReference>
<dbReference type="EMBL" id="JAVXUO010001107">
    <property type="protein sequence ID" value="KAK2985950.1"/>
    <property type="molecule type" value="Genomic_DNA"/>
</dbReference>
<evidence type="ECO:0000256" key="6">
    <source>
        <dbReference type="ARBA" id="ARBA00022729"/>
    </source>
</evidence>
<feature type="chain" id="PRO_5041665253" description="Receptor-like serine/threonine-protein kinase" evidence="18">
    <location>
        <begin position="22"/>
        <end position="834"/>
    </location>
</feature>
<proteinExistence type="inferred from homology"/>
<dbReference type="InterPro" id="IPR008271">
    <property type="entry name" value="Ser/Thr_kinase_AS"/>
</dbReference>
<evidence type="ECO:0000256" key="7">
    <source>
        <dbReference type="ARBA" id="ARBA00022741"/>
    </source>
</evidence>
<dbReference type="SMART" id="SM00108">
    <property type="entry name" value="B_lectin"/>
    <property type="match status" value="1"/>
</dbReference>
<reference evidence="22" key="1">
    <citation type="submission" date="2022-12" db="EMBL/GenBank/DDBJ databases">
        <title>Draft genome assemblies for two species of Escallonia (Escalloniales).</title>
        <authorList>
            <person name="Chanderbali A."/>
            <person name="Dervinis C."/>
            <person name="Anghel I."/>
            <person name="Soltis D."/>
            <person name="Soltis P."/>
            <person name="Zapata F."/>
        </authorList>
    </citation>
    <scope>NUCLEOTIDE SEQUENCE</scope>
    <source>
        <strain evidence="22">UCBG92.1500</strain>
        <tissue evidence="22">Leaf</tissue>
    </source>
</reference>
<dbReference type="InterPro" id="IPR003609">
    <property type="entry name" value="Pan_app"/>
</dbReference>
<evidence type="ECO:0000259" key="21">
    <source>
        <dbReference type="PROSITE" id="PS50948"/>
    </source>
</evidence>
<feature type="domain" description="Bulb-type lectin" evidence="20">
    <location>
        <begin position="22"/>
        <end position="142"/>
    </location>
</feature>
<evidence type="ECO:0000256" key="13">
    <source>
        <dbReference type="ARBA" id="ARBA00023180"/>
    </source>
</evidence>
<keyword evidence="7 16" id="KW-0547">Nucleotide-binding</keyword>
<evidence type="ECO:0000256" key="10">
    <source>
        <dbReference type="ARBA" id="ARBA00022989"/>
    </source>
</evidence>
<keyword evidence="6 18" id="KW-0732">Signal</keyword>
<evidence type="ECO:0000256" key="2">
    <source>
        <dbReference type="ARBA" id="ARBA00022475"/>
    </source>
</evidence>
<dbReference type="InterPro" id="IPR036426">
    <property type="entry name" value="Bulb-type_lectin_dom_sf"/>
</dbReference>
<evidence type="ECO:0000256" key="5">
    <source>
        <dbReference type="ARBA" id="ARBA00022692"/>
    </source>
</evidence>
<dbReference type="CDD" id="cd01098">
    <property type="entry name" value="PAN_AP_plant"/>
    <property type="match status" value="1"/>
</dbReference>
<dbReference type="SUPFAM" id="SSF56112">
    <property type="entry name" value="Protein kinase-like (PK-like)"/>
    <property type="match status" value="1"/>
</dbReference>
<dbReference type="Pfam" id="PF01453">
    <property type="entry name" value="B_lectin"/>
    <property type="match status" value="1"/>
</dbReference>
<dbReference type="Pfam" id="PF11883">
    <property type="entry name" value="DUF3403"/>
    <property type="match status" value="1"/>
</dbReference>
<dbReference type="Gene3D" id="1.10.510.10">
    <property type="entry name" value="Transferase(Phosphotransferase) domain 1"/>
    <property type="match status" value="1"/>
</dbReference>
<evidence type="ECO:0000256" key="11">
    <source>
        <dbReference type="ARBA" id="ARBA00023136"/>
    </source>
</evidence>
<dbReference type="AlphaFoldDB" id="A0AA88UIC2"/>
<evidence type="ECO:0000256" key="8">
    <source>
        <dbReference type="ARBA" id="ARBA00022777"/>
    </source>
</evidence>
<dbReference type="InterPro" id="IPR001480">
    <property type="entry name" value="Bulb-type_lectin_dom"/>
</dbReference>
<comment type="catalytic activity">
    <reaction evidence="15 16">
        <text>L-seryl-[protein] + ATP = O-phospho-L-seryl-[protein] + ADP + H(+)</text>
        <dbReference type="Rhea" id="RHEA:17989"/>
        <dbReference type="Rhea" id="RHEA-COMP:9863"/>
        <dbReference type="Rhea" id="RHEA-COMP:11604"/>
        <dbReference type="ChEBI" id="CHEBI:15378"/>
        <dbReference type="ChEBI" id="CHEBI:29999"/>
        <dbReference type="ChEBI" id="CHEBI:30616"/>
        <dbReference type="ChEBI" id="CHEBI:83421"/>
        <dbReference type="ChEBI" id="CHEBI:456216"/>
        <dbReference type="EC" id="2.7.11.1"/>
    </reaction>
</comment>
<dbReference type="FunFam" id="3.30.200.20:FF:000195">
    <property type="entry name" value="G-type lectin S-receptor-like serine/threonine-protein kinase"/>
    <property type="match status" value="1"/>
</dbReference>
<comment type="catalytic activity">
    <reaction evidence="14 16">
        <text>L-threonyl-[protein] + ATP = O-phospho-L-threonyl-[protein] + ADP + H(+)</text>
        <dbReference type="Rhea" id="RHEA:46608"/>
        <dbReference type="Rhea" id="RHEA-COMP:11060"/>
        <dbReference type="Rhea" id="RHEA-COMP:11605"/>
        <dbReference type="ChEBI" id="CHEBI:15378"/>
        <dbReference type="ChEBI" id="CHEBI:30013"/>
        <dbReference type="ChEBI" id="CHEBI:30616"/>
        <dbReference type="ChEBI" id="CHEBI:61977"/>
        <dbReference type="ChEBI" id="CHEBI:456216"/>
        <dbReference type="EC" id="2.7.11.1"/>
    </reaction>
</comment>
<feature type="domain" description="Apple" evidence="21">
    <location>
        <begin position="334"/>
        <end position="418"/>
    </location>
</feature>
<keyword evidence="2" id="KW-1003">Cell membrane</keyword>
<dbReference type="GO" id="GO:0005886">
    <property type="term" value="C:plasma membrane"/>
    <property type="evidence" value="ECO:0007669"/>
    <property type="project" value="UniProtKB-SubCell"/>
</dbReference>
<evidence type="ECO:0000256" key="18">
    <source>
        <dbReference type="SAM" id="SignalP"/>
    </source>
</evidence>
<evidence type="ECO:0000256" key="17">
    <source>
        <dbReference type="SAM" id="Phobius"/>
    </source>
</evidence>
<gene>
    <name evidence="22" type="ORF">RJ640_017578</name>
</gene>
<dbReference type="PROSITE" id="PS50948">
    <property type="entry name" value="PAN"/>
    <property type="match status" value="1"/>
</dbReference>
<keyword evidence="4 16" id="KW-0808">Transferase</keyword>
<comment type="caution">
    <text evidence="22">The sequence shown here is derived from an EMBL/GenBank/DDBJ whole genome shotgun (WGS) entry which is preliminary data.</text>
</comment>